<reference evidence="2" key="1">
    <citation type="journal article" date="2020" name="mSystems">
        <title>Genome- and Community-Level Interaction Insights into Carbon Utilization and Element Cycling Functions of Hydrothermarchaeota in Hydrothermal Sediment.</title>
        <authorList>
            <person name="Zhou Z."/>
            <person name="Liu Y."/>
            <person name="Xu W."/>
            <person name="Pan J."/>
            <person name="Luo Z.H."/>
            <person name="Li M."/>
        </authorList>
    </citation>
    <scope>NUCLEOTIDE SEQUENCE [LARGE SCALE GENOMIC DNA]</scope>
    <source>
        <strain evidence="2">HyVt-533</strain>
    </source>
</reference>
<keyword evidence="1" id="KW-0812">Transmembrane</keyword>
<dbReference type="Proteomes" id="UP000886101">
    <property type="component" value="Unassembled WGS sequence"/>
</dbReference>
<dbReference type="PANTHER" id="PTHR37804">
    <property type="entry name" value="CDAA REGULATORY PROTEIN CDAR"/>
    <property type="match status" value="1"/>
</dbReference>
<proteinExistence type="predicted"/>
<name>A0A7V5P0W9_9BACT</name>
<evidence type="ECO:0000313" key="2">
    <source>
        <dbReference type="EMBL" id="HHI97803.1"/>
    </source>
</evidence>
<dbReference type="InterPro" id="IPR012505">
    <property type="entry name" value="YbbR"/>
</dbReference>
<evidence type="ECO:0000256" key="1">
    <source>
        <dbReference type="SAM" id="Phobius"/>
    </source>
</evidence>
<protein>
    <recommendedName>
        <fullName evidence="3">YbbR-like domain-containing protein</fullName>
    </recommendedName>
</protein>
<dbReference type="EMBL" id="DROK01000241">
    <property type="protein sequence ID" value="HHI97803.1"/>
    <property type="molecule type" value="Genomic_DNA"/>
</dbReference>
<feature type="non-terminal residue" evidence="2">
    <location>
        <position position="190"/>
    </location>
</feature>
<gene>
    <name evidence="2" type="ORF">ENJ96_08110</name>
</gene>
<feature type="transmembrane region" description="Helical" evidence="1">
    <location>
        <begin position="12"/>
        <end position="30"/>
    </location>
</feature>
<comment type="caution">
    <text evidence="2">The sequence shown here is derived from an EMBL/GenBank/DDBJ whole genome shotgun (WGS) entry which is preliminary data.</text>
</comment>
<accession>A0A7V5P0W9</accession>
<dbReference type="Gene3D" id="2.170.120.30">
    <property type="match status" value="1"/>
</dbReference>
<evidence type="ECO:0008006" key="3">
    <source>
        <dbReference type="Google" id="ProtNLM"/>
    </source>
</evidence>
<dbReference type="PANTHER" id="PTHR37804:SF1">
    <property type="entry name" value="CDAA REGULATORY PROTEIN CDAR"/>
    <property type="match status" value="1"/>
</dbReference>
<keyword evidence="1" id="KW-1133">Transmembrane helix</keyword>
<organism evidence="2">
    <name type="scientific">Thermodesulfatator atlanticus</name>
    <dbReference type="NCBI Taxonomy" id="501497"/>
    <lineage>
        <taxon>Bacteria</taxon>
        <taxon>Pseudomonadati</taxon>
        <taxon>Thermodesulfobacteriota</taxon>
        <taxon>Thermodesulfobacteria</taxon>
        <taxon>Thermodesulfobacteriales</taxon>
        <taxon>Thermodesulfatatoraceae</taxon>
        <taxon>Thermodesulfatator</taxon>
    </lineage>
</organism>
<dbReference type="InterPro" id="IPR053154">
    <property type="entry name" value="c-di-AMP_regulator"/>
</dbReference>
<keyword evidence="1" id="KW-0472">Membrane</keyword>
<dbReference type="Gene3D" id="2.170.120.40">
    <property type="entry name" value="YbbR-like domain"/>
    <property type="match status" value="1"/>
</dbReference>
<sequence>MNPLRGLSQNLFLKLLSLFFAVLLWFFVVLEDKVEKEVSAEIKVKNVPRNLILVKKPPSFVTVYLTGPRSILRTLEKNPLTIELDLKDYEPGKHVIKIKPKHLNLPAGLNVSRIDPPQFEIVLERLARKTVKVEPSIYGSPPPGWKIVSIKVDPRKVHVTGPKSIVSKLRKVRTKAVDISGATADVRKKV</sequence>
<dbReference type="Pfam" id="PF07949">
    <property type="entry name" value="YbbR"/>
    <property type="match status" value="2"/>
</dbReference>
<dbReference type="AlphaFoldDB" id="A0A7V5P0W9"/>